<dbReference type="OrthoDB" id="205166at2759"/>
<feature type="compositionally biased region" description="Low complexity" evidence="3">
    <location>
        <begin position="267"/>
        <end position="277"/>
    </location>
</feature>
<sequence length="420" mass="44468">MASNAASGSRTPIQALSGEQQEAIIKQRMQVDERSMRRLVKKFTALLGARDPELLSLARLSFQADLSALQIQLSRLTSIARNTSTVEIHSYTSELAAIELDQTHTRTRIDLLKRRLDDVKRERTHKLEYDLVASEIVALPTRAELADSVGKLREQLARVVAENARYAETSRVRAGRVARVVGLVDALHSEVENDVGERERREVERDGDADGDGDGDGEDADAGRAGAGAGAGDDDGASNSDLVDRAPRSRLESGEEPEEGEQDQESEPPQTTTLSSSRDTRSGAAALLNPSARTFRPTSTLISNSTAASTAETSPGAGLAAAGGSRRKRDSTALVGSDEEGELDDSVPPTSTSASAAAAAAGAVAGVAASNGNTPRKRQRTHAGATDEEGELGESEEEEGSIRPATGTSTTTNTTNKRRR</sequence>
<keyword evidence="5" id="KW-1185">Reference proteome</keyword>
<dbReference type="InterPro" id="IPR008501">
    <property type="entry name" value="THOC7/Mft1"/>
</dbReference>
<dbReference type="Proteomes" id="UP000246740">
    <property type="component" value="Unassembled WGS sequence"/>
</dbReference>
<reference evidence="4 5" key="1">
    <citation type="journal article" date="2018" name="Mol. Biol. Evol.">
        <title>Broad Genomic Sampling Reveals a Smut Pathogenic Ancestry of the Fungal Clade Ustilaginomycotina.</title>
        <authorList>
            <person name="Kijpornyongpan T."/>
            <person name="Mondo S.J."/>
            <person name="Barry K."/>
            <person name="Sandor L."/>
            <person name="Lee J."/>
            <person name="Lipzen A."/>
            <person name="Pangilinan J."/>
            <person name="LaButti K."/>
            <person name="Hainaut M."/>
            <person name="Henrissat B."/>
            <person name="Grigoriev I.V."/>
            <person name="Spatafora J.W."/>
            <person name="Aime M.C."/>
        </authorList>
    </citation>
    <scope>NUCLEOTIDE SEQUENCE [LARGE SCALE GENOMIC DNA]</scope>
    <source>
        <strain evidence="4 5">MCA 3645</strain>
    </source>
</reference>
<evidence type="ECO:0008006" key="6">
    <source>
        <dbReference type="Google" id="ProtNLM"/>
    </source>
</evidence>
<evidence type="ECO:0000256" key="1">
    <source>
        <dbReference type="ARBA" id="ARBA00004123"/>
    </source>
</evidence>
<proteinExistence type="predicted"/>
<gene>
    <name evidence="4" type="ORF">BCV70DRAFT_199235</name>
</gene>
<feature type="compositionally biased region" description="Low complexity" evidence="3">
    <location>
        <begin position="406"/>
        <end position="420"/>
    </location>
</feature>
<dbReference type="GO" id="GO:0000445">
    <property type="term" value="C:THO complex part of transcription export complex"/>
    <property type="evidence" value="ECO:0007669"/>
    <property type="project" value="InterPro"/>
</dbReference>
<accession>A0A317XSJ4</accession>
<feature type="compositionally biased region" description="Acidic residues" evidence="3">
    <location>
        <begin position="386"/>
        <end position="399"/>
    </location>
</feature>
<organism evidence="4 5">
    <name type="scientific">Testicularia cyperi</name>
    <dbReference type="NCBI Taxonomy" id="1882483"/>
    <lineage>
        <taxon>Eukaryota</taxon>
        <taxon>Fungi</taxon>
        <taxon>Dikarya</taxon>
        <taxon>Basidiomycota</taxon>
        <taxon>Ustilaginomycotina</taxon>
        <taxon>Ustilaginomycetes</taxon>
        <taxon>Ustilaginales</taxon>
        <taxon>Anthracoideaceae</taxon>
        <taxon>Testicularia</taxon>
    </lineage>
</organism>
<dbReference type="EMBL" id="KZ819191">
    <property type="protein sequence ID" value="PWZ00868.1"/>
    <property type="molecule type" value="Genomic_DNA"/>
</dbReference>
<feature type="region of interest" description="Disordered" evidence="3">
    <location>
        <begin position="191"/>
        <end position="420"/>
    </location>
</feature>
<name>A0A317XSJ4_9BASI</name>
<feature type="compositionally biased region" description="Basic and acidic residues" evidence="3">
    <location>
        <begin position="191"/>
        <end position="208"/>
    </location>
</feature>
<dbReference type="InParanoid" id="A0A317XSJ4"/>
<dbReference type="GO" id="GO:0006397">
    <property type="term" value="P:mRNA processing"/>
    <property type="evidence" value="ECO:0007669"/>
    <property type="project" value="InterPro"/>
</dbReference>
<dbReference type="STRING" id="1882483.A0A317XSJ4"/>
<feature type="compositionally biased region" description="Low complexity" evidence="3">
    <location>
        <begin position="346"/>
        <end position="370"/>
    </location>
</feature>
<keyword evidence="2" id="KW-0539">Nucleus</keyword>
<evidence type="ECO:0000256" key="2">
    <source>
        <dbReference type="ARBA" id="ARBA00023242"/>
    </source>
</evidence>
<dbReference type="AlphaFoldDB" id="A0A317XSJ4"/>
<protein>
    <recommendedName>
        <fullName evidence="6">THO complex subunit 7</fullName>
    </recommendedName>
</protein>
<evidence type="ECO:0000256" key="3">
    <source>
        <dbReference type="SAM" id="MobiDB-lite"/>
    </source>
</evidence>
<comment type="subcellular location">
    <subcellularLocation>
        <location evidence="1">Nucleus</location>
    </subcellularLocation>
</comment>
<feature type="compositionally biased region" description="Low complexity" evidence="3">
    <location>
        <begin position="305"/>
        <end position="324"/>
    </location>
</feature>
<feature type="compositionally biased region" description="Acidic residues" evidence="3">
    <location>
        <begin position="209"/>
        <end position="220"/>
    </location>
</feature>
<evidence type="ECO:0000313" key="4">
    <source>
        <dbReference type="EMBL" id="PWZ00868.1"/>
    </source>
</evidence>
<feature type="compositionally biased region" description="Acidic residues" evidence="3">
    <location>
        <begin position="254"/>
        <end position="266"/>
    </location>
</feature>
<evidence type="ECO:0000313" key="5">
    <source>
        <dbReference type="Proteomes" id="UP000246740"/>
    </source>
</evidence>
<feature type="compositionally biased region" description="Basic and acidic residues" evidence="3">
    <location>
        <begin position="242"/>
        <end position="253"/>
    </location>
</feature>
<dbReference type="Pfam" id="PF05615">
    <property type="entry name" value="THOC7"/>
    <property type="match status" value="1"/>
</dbReference>